<evidence type="ECO:0000313" key="1">
    <source>
        <dbReference type="EMBL" id="NQX45834.1"/>
    </source>
</evidence>
<accession>A0ABX2DMH7</accession>
<gene>
    <name evidence="1" type="ORF">HQN87_10865</name>
</gene>
<protein>
    <recommendedName>
        <fullName evidence="3">Lipoprotein</fullName>
    </recommendedName>
</protein>
<proteinExistence type="predicted"/>
<reference evidence="1 2" key="1">
    <citation type="submission" date="2020-05" db="EMBL/GenBank/DDBJ databases">
        <title>Paenibacillus glebae, sp. nov., Paenibacillus humi sp. nov., Paenibacillus pedi sp. nov., Paenibacillus terrestris sp. nov. and Paenibacillus terricola sp. nov., isolated from a forest top soil sample.</title>
        <authorList>
            <person name="Qi S."/>
            <person name="Carlier A."/>
            <person name="Cnockaert M."/>
            <person name="Vandamme P."/>
        </authorList>
    </citation>
    <scope>NUCLEOTIDE SEQUENCE [LARGE SCALE GENOMIC DNA]</scope>
    <source>
        <strain evidence="1 2">LMG 29502</strain>
    </source>
</reference>
<evidence type="ECO:0008006" key="3">
    <source>
        <dbReference type="Google" id="ProtNLM"/>
    </source>
</evidence>
<comment type="caution">
    <text evidence="1">The sequence shown here is derived from an EMBL/GenBank/DDBJ whole genome shotgun (WGS) entry which is preliminary data.</text>
</comment>
<name>A0ABX2DMH7_9BACL</name>
<dbReference type="Proteomes" id="UP000711047">
    <property type="component" value="Unassembled WGS sequence"/>
</dbReference>
<evidence type="ECO:0000313" key="2">
    <source>
        <dbReference type="Proteomes" id="UP000711047"/>
    </source>
</evidence>
<keyword evidence="2" id="KW-1185">Reference proteome</keyword>
<dbReference type="EMBL" id="JABMKX010000005">
    <property type="protein sequence ID" value="NQX45834.1"/>
    <property type="molecule type" value="Genomic_DNA"/>
</dbReference>
<dbReference type="RefSeq" id="WP_173132091.1">
    <property type="nucleotide sequence ID" value="NZ_CP073365.1"/>
</dbReference>
<dbReference type="PROSITE" id="PS51257">
    <property type="entry name" value="PROKAR_LIPOPROTEIN"/>
    <property type="match status" value="1"/>
</dbReference>
<sequence length="147" mass="15517">MAGPKLLLTLGVLLAAAGLSGCSDSGKEAGGGRFHTLAEENTEAQQYLPEDLPIPEGAGITFTQGDLAEGKKSSMLIYQTNESMAALGTAYQKYVREKALERGTEIVDSRNILINGKVKGAYSYSIIGSSSESQSGGNEIIVTWIEN</sequence>
<organism evidence="1 2">
    <name type="scientific">Paenibacillus tritici</name>
    <dbReference type="NCBI Taxonomy" id="1873425"/>
    <lineage>
        <taxon>Bacteria</taxon>
        <taxon>Bacillati</taxon>
        <taxon>Bacillota</taxon>
        <taxon>Bacilli</taxon>
        <taxon>Bacillales</taxon>
        <taxon>Paenibacillaceae</taxon>
        <taxon>Paenibacillus</taxon>
    </lineage>
</organism>